<evidence type="ECO:0000313" key="5">
    <source>
        <dbReference type="Proteomes" id="UP000245539"/>
    </source>
</evidence>
<comment type="similarity">
    <text evidence="1">Belongs to the trimethylamine methyltransferase family.</text>
</comment>
<dbReference type="Pfam" id="PF06253">
    <property type="entry name" value="MTTB"/>
    <property type="match status" value="1"/>
</dbReference>
<keyword evidence="3" id="KW-0808">Transferase</keyword>
<evidence type="ECO:0000256" key="2">
    <source>
        <dbReference type="ARBA" id="ARBA00022603"/>
    </source>
</evidence>
<dbReference type="Proteomes" id="UP000245539">
    <property type="component" value="Unassembled WGS sequence"/>
</dbReference>
<dbReference type="Gene3D" id="3.20.20.480">
    <property type="entry name" value="Trimethylamine methyltransferase-like"/>
    <property type="match status" value="1"/>
</dbReference>
<dbReference type="PIRSF" id="PIRSF037567">
    <property type="entry name" value="MTTB_MeTrfase"/>
    <property type="match status" value="1"/>
</dbReference>
<keyword evidence="5" id="KW-1185">Reference proteome</keyword>
<organism evidence="4 5">
    <name type="scientific">Leucothrix pacifica</name>
    <dbReference type="NCBI Taxonomy" id="1247513"/>
    <lineage>
        <taxon>Bacteria</taxon>
        <taxon>Pseudomonadati</taxon>
        <taxon>Pseudomonadota</taxon>
        <taxon>Gammaproteobacteria</taxon>
        <taxon>Thiotrichales</taxon>
        <taxon>Thiotrichaceae</taxon>
        <taxon>Leucothrix</taxon>
    </lineage>
</organism>
<dbReference type="InterPro" id="IPR038601">
    <property type="entry name" value="MttB-like_sf"/>
</dbReference>
<evidence type="ECO:0000313" key="4">
    <source>
        <dbReference type="EMBL" id="PWQ96850.1"/>
    </source>
</evidence>
<evidence type="ECO:0008006" key="6">
    <source>
        <dbReference type="Google" id="ProtNLM"/>
    </source>
</evidence>
<accession>A0A317CKK4</accession>
<proteinExistence type="inferred from homology"/>
<dbReference type="GO" id="GO:0032259">
    <property type="term" value="P:methylation"/>
    <property type="evidence" value="ECO:0007669"/>
    <property type="project" value="UniProtKB-KW"/>
</dbReference>
<dbReference type="GO" id="GO:0008168">
    <property type="term" value="F:methyltransferase activity"/>
    <property type="evidence" value="ECO:0007669"/>
    <property type="project" value="UniProtKB-KW"/>
</dbReference>
<dbReference type="OrthoDB" id="5713681at2"/>
<dbReference type="EMBL" id="QGKM01000030">
    <property type="protein sequence ID" value="PWQ96850.1"/>
    <property type="molecule type" value="Genomic_DNA"/>
</dbReference>
<keyword evidence="2" id="KW-0489">Methyltransferase</keyword>
<dbReference type="GO" id="GO:0015948">
    <property type="term" value="P:methanogenesis"/>
    <property type="evidence" value="ECO:0007669"/>
    <property type="project" value="InterPro"/>
</dbReference>
<sequence>MRNTTYCVTSVTHTDKPFHAYSLGKQRNEDAIEMARIARGISHEQLEQEPSLFTIINSSSPLRLDEPMLQGIIEMSRRNQAVVLTPFTLAGAMAPVTIAGALAQQNAEALAGIAFTQMVRSGAPAVYGGFTSNVDMKSGAPAFGTPEYIRAAQISGQLARRYGLPFRSSNVNAANSMDAQSGYESTMALWGAISGGSNFIMHGAGWMEGGLSASFEKFILDADLLQMMAAYLEGIDITEASLALDAVKDVGPGGHFFGTEHTMSRYKNAFYSPLISDWRNFESWQEAGSPTALQKANQTYKQVLAEYEKPPLDEAITEELASFVAKRKEEGGVATDF</sequence>
<evidence type="ECO:0000256" key="3">
    <source>
        <dbReference type="ARBA" id="ARBA00022679"/>
    </source>
</evidence>
<comment type="caution">
    <text evidence="4">The sequence shown here is derived from an EMBL/GenBank/DDBJ whole genome shotgun (WGS) entry which is preliminary data.</text>
</comment>
<reference evidence="4 5" key="1">
    <citation type="submission" date="2018-05" db="EMBL/GenBank/DDBJ databases">
        <title>Leucothrix arctica sp. nov., isolated from Arctic seawater.</title>
        <authorList>
            <person name="Choi A."/>
            <person name="Baek K."/>
        </authorList>
    </citation>
    <scope>NUCLEOTIDE SEQUENCE [LARGE SCALE GENOMIC DNA]</scope>
    <source>
        <strain evidence="4 5">JCM 18388</strain>
    </source>
</reference>
<dbReference type="AlphaFoldDB" id="A0A317CKK4"/>
<gene>
    <name evidence="4" type="ORF">DKW60_11595</name>
</gene>
<protein>
    <recommendedName>
        <fullName evidence="6">Methyltransferase</fullName>
    </recommendedName>
</protein>
<dbReference type="RefSeq" id="WP_109837821.1">
    <property type="nucleotide sequence ID" value="NZ_QGKM01000030.1"/>
</dbReference>
<name>A0A317CKK4_9GAMM</name>
<evidence type="ECO:0000256" key="1">
    <source>
        <dbReference type="ARBA" id="ARBA00007137"/>
    </source>
</evidence>
<dbReference type="InterPro" id="IPR010426">
    <property type="entry name" value="MTTB_MeTrfase"/>
</dbReference>